<dbReference type="GO" id="GO:0010181">
    <property type="term" value="F:FMN binding"/>
    <property type="evidence" value="ECO:0007669"/>
    <property type="project" value="InterPro"/>
</dbReference>
<protein>
    <submittedName>
        <fullName evidence="5">N-ethylmaleimide reductase</fullName>
    </submittedName>
</protein>
<evidence type="ECO:0000313" key="6">
    <source>
        <dbReference type="Proteomes" id="UP000031246"/>
    </source>
</evidence>
<evidence type="ECO:0000256" key="1">
    <source>
        <dbReference type="ARBA" id="ARBA00001917"/>
    </source>
</evidence>
<comment type="caution">
    <text evidence="5">The sequence shown here is derived from an EMBL/GenBank/DDBJ whole genome shotgun (WGS) entry which is preliminary data.</text>
</comment>
<reference evidence="5 6" key="1">
    <citation type="submission" date="2014-10" db="EMBL/GenBank/DDBJ databases">
        <title>Pedobacter Kyungheensis.</title>
        <authorList>
            <person name="Anderson B.M."/>
            <person name="Newman J.D."/>
        </authorList>
    </citation>
    <scope>NUCLEOTIDE SEQUENCE [LARGE SCALE GENOMIC DNA]</scope>
    <source>
        <strain evidence="5 6">KACC 16221</strain>
    </source>
</reference>
<dbReference type="PANTHER" id="PTHR22893:SF91">
    <property type="entry name" value="NADPH DEHYDROGENASE 2-RELATED"/>
    <property type="match status" value="1"/>
</dbReference>
<keyword evidence="3" id="KW-0560">Oxidoreductase</keyword>
<dbReference type="FunFam" id="3.20.20.70:FF:000059">
    <property type="entry name" value="N-ethylmaleimide reductase, FMN-linked"/>
    <property type="match status" value="1"/>
</dbReference>
<proteinExistence type="inferred from homology"/>
<accession>A0A0C1FP78</accession>
<dbReference type="OrthoDB" id="9772736at2"/>
<name>A0A0C1FP78_9SPHI</name>
<evidence type="ECO:0000256" key="2">
    <source>
        <dbReference type="ARBA" id="ARBA00005979"/>
    </source>
</evidence>
<feature type="domain" description="NADH:flavin oxidoreductase/NADH oxidase N-terminal" evidence="4">
    <location>
        <begin position="3"/>
        <end position="334"/>
    </location>
</feature>
<dbReference type="Pfam" id="PF00724">
    <property type="entry name" value="Oxidored_FMN"/>
    <property type="match status" value="1"/>
</dbReference>
<dbReference type="Gene3D" id="3.20.20.70">
    <property type="entry name" value="Aldolase class I"/>
    <property type="match status" value="1"/>
</dbReference>
<comment type="similarity">
    <text evidence="2">Belongs to the NADH:flavin oxidoreductase/NADH oxidase family.</text>
</comment>
<dbReference type="GO" id="GO:0016628">
    <property type="term" value="F:oxidoreductase activity, acting on the CH-CH group of donors, NAD or NADP as acceptor"/>
    <property type="evidence" value="ECO:0007669"/>
    <property type="project" value="UniProtKB-ARBA"/>
</dbReference>
<comment type="cofactor">
    <cofactor evidence="1">
        <name>FMN</name>
        <dbReference type="ChEBI" id="CHEBI:58210"/>
    </cofactor>
</comment>
<dbReference type="Proteomes" id="UP000031246">
    <property type="component" value="Unassembled WGS sequence"/>
</dbReference>
<dbReference type="RefSeq" id="WP_039474484.1">
    <property type="nucleotide sequence ID" value="NZ_JSYN01000008.1"/>
</dbReference>
<dbReference type="PANTHER" id="PTHR22893">
    <property type="entry name" value="NADH OXIDOREDUCTASE-RELATED"/>
    <property type="match status" value="1"/>
</dbReference>
<gene>
    <name evidence="5" type="ORF">OC25_08775</name>
</gene>
<dbReference type="AlphaFoldDB" id="A0A0C1FP78"/>
<organism evidence="5 6">
    <name type="scientific">Pedobacter kyungheensis</name>
    <dbReference type="NCBI Taxonomy" id="1069985"/>
    <lineage>
        <taxon>Bacteria</taxon>
        <taxon>Pseudomonadati</taxon>
        <taxon>Bacteroidota</taxon>
        <taxon>Sphingobacteriia</taxon>
        <taxon>Sphingobacteriales</taxon>
        <taxon>Sphingobacteriaceae</taxon>
        <taxon>Pedobacter</taxon>
    </lineage>
</organism>
<evidence type="ECO:0000259" key="4">
    <source>
        <dbReference type="Pfam" id="PF00724"/>
    </source>
</evidence>
<dbReference type="EMBL" id="JSYN01000008">
    <property type="protein sequence ID" value="KIA94747.1"/>
    <property type="molecule type" value="Genomic_DNA"/>
</dbReference>
<evidence type="ECO:0000256" key="3">
    <source>
        <dbReference type="ARBA" id="ARBA00023002"/>
    </source>
</evidence>
<sequence length="372" mass="41039">MKLLEKIQVGNVSLKNRIAMAAMTRGRVDPNGLVGDITVEYYAQRASAGLLFSEAIRISEEATGSPLTPGIFTDQQIAAWKKVTTAVHDKGGVIIAQLWHTGRMGHSVDRNGKLPLAPSPLPILGMQHFTSQGRKDFEIPQEMTIAEIRQTIKDYGQAAKNAIAAGFDGVALHACNGYLPNQFLAESSNQRTDAYGGSIPNKVRFVLEVMQELIRVVGGEKVGIKIAPFHCYGEMVLDDPAATYTYLIEKLNNMDFAYVELMRCSPNFPSPEHYAVEDEIELFGRKICQIVIANAGYDKVSAEAELEKGIARLISFGRLYIANPDLPERFVKNAPLMEPDRATMYGGGEQGYIDYPCWNEENATQIVDGQFN</sequence>
<dbReference type="InterPro" id="IPR013785">
    <property type="entry name" value="Aldolase_TIM"/>
</dbReference>
<dbReference type="GO" id="GO:0005829">
    <property type="term" value="C:cytosol"/>
    <property type="evidence" value="ECO:0007669"/>
    <property type="project" value="UniProtKB-ARBA"/>
</dbReference>
<dbReference type="SUPFAM" id="SSF51395">
    <property type="entry name" value="FMN-linked oxidoreductases"/>
    <property type="match status" value="1"/>
</dbReference>
<keyword evidence="6" id="KW-1185">Reference proteome</keyword>
<dbReference type="InterPro" id="IPR045247">
    <property type="entry name" value="Oye-like"/>
</dbReference>
<dbReference type="CDD" id="cd02933">
    <property type="entry name" value="OYE_like_FMN"/>
    <property type="match status" value="1"/>
</dbReference>
<evidence type="ECO:0000313" key="5">
    <source>
        <dbReference type="EMBL" id="KIA94747.1"/>
    </source>
</evidence>
<dbReference type="InterPro" id="IPR001155">
    <property type="entry name" value="OxRdtase_FMN_N"/>
</dbReference>